<feature type="transmembrane region" description="Helical" evidence="10">
    <location>
        <begin position="331"/>
        <end position="349"/>
    </location>
</feature>
<comment type="similarity">
    <text evidence="3 10">Belongs to the ALG6/ALG8 glucosyltransferase family.</text>
</comment>
<evidence type="ECO:0000256" key="4">
    <source>
        <dbReference type="ARBA" id="ARBA00022676"/>
    </source>
</evidence>
<dbReference type="GO" id="GO:0005789">
    <property type="term" value="C:endoplasmic reticulum membrane"/>
    <property type="evidence" value="ECO:0007669"/>
    <property type="project" value="UniProtKB-SubCell"/>
</dbReference>
<comment type="pathway">
    <text evidence="2 10">Protein modification; protein glycosylation.</text>
</comment>
<evidence type="ECO:0000256" key="7">
    <source>
        <dbReference type="ARBA" id="ARBA00022824"/>
    </source>
</evidence>
<accession>A0AAV0MYW6</accession>
<comment type="caution">
    <text evidence="11">The sequence shown here is derived from an EMBL/GenBank/DDBJ whole genome shotgun (WGS) entry which is preliminary data.</text>
</comment>
<dbReference type="PANTHER" id="PTHR12413:SF1">
    <property type="entry name" value="DOLICHYL PYROPHOSPHATE MAN9GLCNAC2 ALPHA-1,3-GLUCOSYLTRANSFERASE"/>
    <property type="match status" value="1"/>
</dbReference>
<keyword evidence="12" id="KW-1185">Reference proteome</keyword>
<dbReference type="GO" id="GO:0042281">
    <property type="term" value="F:dolichyl pyrophosphate Man9GlcNAc2 alpha-1,3-glucosyltransferase activity"/>
    <property type="evidence" value="ECO:0007669"/>
    <property type="project" value="TreeGrafter"/>
</dbReference>
<keyword evidence="7 10" id="KW-0256">Endoplasmic reticulum</keyword>
<evidence type="ECO:0000256" key="10">
    <source>
        <dbReference type="RuleBase" id="RU363110"/>
    </source>
</evidence>
<keyword evidence="9 10" id="KW-0472">Membrane</keyword>
<evidence type="ECO:0000256" key="2">
    <source>
        <dbReference type="ARBA" id="ARBA00004922"/>
    </source>
</evidence>
<comment type="subcellular location">
    <subcellularLocation>
        <location evidence="1 10">Endoplasmic reticulum membrane</location>
        <topology evidence="1 10">Multi-pass membrane protein</topology>
    </subcellularLocation>
</comment>
<evidence type="ECO:0000256" key="3">
    <source>
        <dbReference type="ARBA" id="ARBA00008715"/>
    </source>
</evidence>
<evidence type="ECO:0000313" key="12">
    <source>
        <dbReference type="Proteomes" id="UP001154282"/>
    </source>
</evidence>
<dbReference type="Proteomes" id="UP001154282">
    <property type="component" value="Unassembled WGS sequence"/>
</dbReference>
<evidence type="ECO:0000313" key="11">
    <source>
        <dbReference type="EMBL" id="CAI0451337.1"/>
    </source>
</evidence>
<dbReference type="InterPro" id="IPR004856">
    <property type="entry name" value="Glyco_trans_ALG6/ALG8"/>
</dbReference>
<keyword evidence="5 10" id="KW-0808">Transferase</keyword>
<dbReference type="EC" id="2.4.1.-" evidence="10"/>
<evidence type="ECO:0000256" key="5">
    <source>
        <dbReference type="ARBA" id="ARBA00022679"/>
    </source>
</evidence>
<protein>
    <recommendedName>
        <fullName evidence="10">Alpha-1,3-glucosyltransferase</fullName>
        <ecNumber evidence="10">2.4.1.-</ecNumber>
    </recommendedName>
</protein>
<feature type="transmembrane region" description="Helical" evidence="10">
    <location>
        <begin position="26"/>
        <end position="47"/>
    </location>
</feature>
<gene>
    <name evidence="11" type="ORF">LITE_LOCUS30830</name>
</gene>
<keyword evidence="6 10" id="KW-0812">Transmembrane</keyword>
<feature type="transmembrane region" description="Helical" evidence="10">
    <location>
        <begin position="200"/>
        <end position="216"/>
    </location>
</feature>
<name>A0AAV0MYW6_9ROSI</name>
<reference evidence="11" key="1">
    <citation type="submission" date="2022-08" db="EMBL/GenBank/DDBJ databases">
        <authorList>
            <person name="Gutierrez-Valencia J."/>
        </authorList>
    </citation>
    <scope>NUCLEOTIDE SEQUENCE</scope>
</reference>
<proteinExistence type="inferred from homology"/>
<dbReference type="AlphaFoldDB" id="A0AAV0MYW6"/>
<evidence type="ECO:0000256" key="9">
    <source>
        <dbReference type="ARBA" id="ARBA00023136"/>
    </source>
</evidence>
<feature type="transmembrane region" description="Helical" evidence="10">
    <location>
        <begin position="417"/>
        <end position="433"/>
    </location>
</feature>
<keyword evidence="4 10" id="KW-0328">Glycosyltransferase</keyword>
<dbReference type="PANTHER" id="PTHR12413">
    <property type="entry name" value="DOLICHYL GLYCOSYLTRANSFERASE"/>
    <property type="match status" value="1"/>
</dbReference>
<feature type="transmembrane region" description="Helical" evidence="10">
    <location>
        <begin position="480"/>
        <end position="501"/>
    </location>
</feature>
<organism evidence="11 12">
    <name type="scientific">Linum tenue</name>
    <dbReference type="NCBI Taxonomy" id="586396"/>
    <lineage>
        <taxon>Eukaryota</taxon>
        <taxon>Viridiplantae</taxon>
        <taxon>Streptophyta</taxon>
        <taxon>Embryophyta</taxon>
        <taxon>Tracheophyta</taxon>
        <taxon>Spermatophyta</taxon>
        <taxon>Magnoliopsida</taxon>
        <taxon>eudicotyledons</taxon>
        <taxon>Gunneridae</taxon>
        <taxon>Pentapetalae</taxon>
        <taxon>rosids</taxon>
        <taxon>fabids</taxon>
        <taxon>Malpighiales</taxon>
        <taxon>Linaceae</taxon>
        <taxon>Linum</taxon>
    </lineage>
</organism>
<evidence type="ECO:0000256" key="6">
    <source>
        <dbReference type="ARBA" id="ARBA00022692"/>
    </source>
</evidence>
<keyword evidence="8 10" id="KW-1133">Transmembrane helix</keyword>
<evidence type="ECO:0000256" key="8">
    <source>
        <dbReference type="ARBA" id="ARBA00022989"/>
    </source>
</evidence>
<evidence type="ECO:0000256" key="1">
    <source>
        <dbReference type="ARBA" id="ARBA00004477"/>
    </source>
</evidence>
<dbReference type="Pfam" id="PF03155">
    <property type="entry name" value="Alg6_Alg8"/>
    <property type="match status" value="1"/>
</dbReference>
<feature type="transmembrane region" description="Helical" evidence="10">
    <location>
        <begin position="265"/>
        <end position="281"/>
    </location>
</feature>
<feature type="transmembrane region" description="Helical" evidence="10">
    <location>
        <begin position="177"/>
        <end position="193"/>
    </location>
</feature>
<feature type="transmembrane region" description="Helical" evidence="10">
    <location>
        <begin position="453"/>
        <end position="474"/>
    </location>
</feature>
<dbReference type="EMBL" id="CAMGYJ010000007">
    <property type="protein sequence ID" value="CAI0451337.1"/>
    <property type="molecule type" value="Genomic_DNA"/>
</dbReference>
<feature type="transmembrane region" description="Helical" evidence="10">
    <location>
        <begin position="140"/>
        <end position="165"/>
    </location>
</feature>
<sequence>MDRNNRGKVGKDNVELDNNKNGDVCWWLLHKGLASFFLCISMFGLLVRWTVSLHSYSGAGNPPKFGDYEAQRHWMEITVNLPAQDWYINSTKNDLSYWGLDYPPLTAYQSYIHGLFLRFFDPESVTLFTSRGYESYTGKLLMRFTVLSSDLLIFFPSVLYFIHAYYDVHSRGRKADVAWHILLILINPCLVLIDHGHFQYNCISLGLALAAVAAILSQRDLLACVLFCLSLNHKQMSTYFAPAFFSHLLGKCLRRKHPLLEISKLGLVVLGTFAMVWWPYLHSRDAALQVLSRLAPFERGIYEDYVANFWCTSSVLIKWKRLFPTQSLRLFSMVATILACLPSMIQQILAPSSKGFLYGLLNSSLSFYLFSFQVHEKSILLPLLPATLLAMEWPRPFKLLTHYALFSMFPLVCRDNLILPYIALYALCIFLYHPPGGRWDGAKRHHSTPLTLVSVLLTLAYLGSLVLHIVYLTVRPPERYPFLFEALIMLLSFSHFVLFAFHTNTKQWMLSGHLIGSDKGKKQH</sequence>